<dbReference type="InterPro" id="IPR003661">
    <property type="entry name" value="HisK_dim/P_dom"/>
</dbReference>
<evidence type="ECO:0000256" key="8">
    <source>
        <dbReference type="ARBA" id="ARBA00022777"/>
    </source>
</evidence>
<dbReference type="Pfam" id="PF00512">
    <property type="entry name" value="HisKA"/>
    <property type="match status" value="1"/>
</dbReference>
<keyword evidence="15" id="KW-1185">Reference proteome</keyword>
<dbReference type="InterPro" id="IPR050736">
    <property type="entry name" value="Sensor_HK_Regulatory"/>
</dbReference>
<name>A0A6M1RFU4_9BACT</name>
<evidence type="ECO:0000256" key="6">
    <source>
        <dbReference type="ARBA" id="ARBA00022692"/>
    </source>
</evidence>
<gene>
    <name evidence="14" type="ORF">G4L39_05795</name>
</gene>
<dbReference type="FunFam" id="1.10.287.130:FF:000004">
    <property type="entry name" value="Ethylene receptor 1"/>
    <property type="match status" value="1"/>
</dbReference>
<evidence type="ECO:0000259" key="13">
    <source>
        <dbReference type="PROSITE" id="PS50109"/>
    </source>
</evidence>
<evidence type="ECO:0000256" key="11">
    <source>
        <dbReference type="ARBA" id="ARBA00023012"/>
    </source>
</evidence>
<evidence type="ECO:0000256" key="9">
    <source>
        <dbReference type="ARBA" id="ARBA00022840"/>
    </source>
</evidence>
<dbReference type="CDD" id="cd00082">
    <property type="entry name" value="HisKA"/>
    <property type="match status" value="1"/>
</dbReference>
<keyword evidence="4" id="KW-0597">Phosphoprotein</keyword>
<evidence type="ECO:0000313" key="15">
    <source>
        <dbReference type="Proteomes" id="UP000477311"/>
    </source>
</evidence>
<dbReference type="InterPro" id="IPR036097">
    <property type="entry name" value="HisK_dim/P_sf"/>
</dbReference>
<keyword evidence="7" id="KW-0547">Nucleotide-binding</keyword>
<keyword evidence="9" id="KW-0067">ATP-binding</keyword>
<protein>
    <recommendedName>
        <fullName evidence="3">histidine kinase</fullName>
        <ecNumber evidence="3">2.7.13.3</ecNumber>
    </recommendedName>
</protein>
<dbReference type="SMART" id="SM00388">
    <property type="entry name" value="HisKA"/>
    <property type="match status" value="1"/>
</dbReference>
<organism evidence="14 15">
    <name type="scientific">Limisphaera ngatamarikiensis</name>
    <dbReference type="NCBI Taxonomy" id="1324935"/>
    <lineage>
        <taxon>Bacteria</taxon>
        <taxon>Pseudomonadati</taxon>
        <taxon>Verrucomicrobiota</taxon>
        <taxon>Verrucomicrobiia</taxon>
        <taxon>Limisphaerales</taxon>
        <taxon>Limisphaeraceae</taxon>
        <taxon>Limisphaera</taxon>
    </lineage>
</organism>
<dbReference type="EC" id="2.7.13.3" evidence="3"/>
<keyword evidence="8" id="KW-0418">Kinase</keyword>
<dbReference type="SUPFAM" id="SSF55874">
    <property type="entry name" value="ATPase domain of HSP90 chaperone/DNA topoisomerase II/histidine kinase"/>
    <property type="match status" value="1"/>
</dbReference>
<evidence type="ECO:0000256" key="7">
    <source>
        <dbReference type="ARBA" id="ARBA00022741"/>
    </source>
</evidence>
<comment type="catalytic activity">
    <reaction evidence="1">
        <text>ATP + protein L-histidine = ADP + protein N-phospho-L-histidine.</text>
        <dbReference type="EC" id="2.7.13.3"/>
    </reaction>
</comment>
<dbReference type="InterPro" id="IPR004358">
    <property type="entry name" value="Sig_transdc_His_kin-like_C"/>
</dbReference>
<dbReference type="GO" id="GO:0016020">
    <property type="term" value="C:membrane"/>
    <property type="evidence" value="ECO:0007669"/>
    <property type="project" value="UniProtKB-SubCell"/>
</dbReference>
<keyword evidence="6" id="KW-0812">Transmembrane</keyword>
<dbReference type="Proteomes" id="UP000477311">
    <property type="component" value="Unassembled WGS sequence"/>
</dbReference>
<dbReference type="PRINTS" id="PR00344">
    <property type="entry name" value="BCTRLSENSOR"/>
</dbReference>
<comment type="caution">
    <text evidence="14">The sequence shown here is derived from an EMBL/GenBank/DDBJ whole genome shotgun (WGS) entry which is preliminary data.</text>
</comment>
<keyword evidence="11" id="KW-0902">Two-component regulatory system</keyword>
<keyword evidence="10" id="KW-1133">Transmembrane helix</keyword>
<dbReference type="InterPro" id="IPR005467">
    <property type="entry name" value="His_kinase_dom"/>
</dbReference>
<dbReference type="InterPro" id="IPR003594">
    <property type="entry name" value="HATPase_dom"/>
</dbReference>
<evidence type="ECO:0000256" key="2">
    <source>
        <dbReference type="ARBA" id="ARBA00004370"/>
    </source>
</evidence>
<dbReference type="SUPFAM" id="SSF47384">
    <property type="entry name" value="Homodimeric domain of signal transducing histidine kinase"/>
    <property type="match status" value="1"/>
</dbReference>
<evidence type="ECO:0000313" key="14">
    <source>
        <dbReference type="EMBL" id="NGO38908.1"/>
    </source>
</evidence>
<reference evidence="14 15" key="1">
    <citation type="submission" date="2020-02" db="EMBL/GenBank/DDBJ databases">
        <title>Draft genome sequence of Limisphaera ngatamarikiensis NGM72.4T, a thermophilic Verrucomicrobia grouped in subdivision 3.</title>
        <authorList>
            <person name="Carere C.R."/>
            <person name="Steen J."/>
            <person name="Hugenholtz P."/>
            <person name="Stott M.B."/>
        </authorList>
    </citation>
    <scope>NUCLEOTIDE SEQUENCE [LARGE SCALE GENOMIC DNA]</scope>
    <source>
        <strain evidence="14 15">NGM72.4</strain>
    </source>
</reference>
<evidence type="ECO:0000256" key="3">
    <source>
        <dbReference type="ARBA" id="ARBA00012438"/>
    </source>
</evidence>
<comment type="subcellular location">
    <subcellularLocation>
        <location evidence="2">Membrane</location>
    </subcellularLocation>
</comment>
<dbReference type="PROSITE" id="PS50109">
    <property type="entry name" value="HIS_KIN"/>
    <property type="match status" value="1"/>
</dbReference>
<evidence type="ECO:0000256" key="12">
    <source>
        <dbReference type="ARBA" id="ARBA00023136"/>
    </source>
</evidence>
<dbReference type="SMART" id="SM00387">
    <property type="entry name" value="HATPase_c"/>
    <property type="match status" value="1"/>
</dbReference>
<evidence type="ECO:0000256" key="1">
    <source>
        <dbReference type="ARBA" id="ARBA00000085"/>
    </source>
</evidence>
<feature type="domain" description="Histidine kinase" evidence="13">
    <location>
        <begin position="52"/>
        <end position="272"/>
    </location>
</feature>
<dbReference type="Pfam" id="PF02518">
    <property type="entry name" value="HATPase_c"/>
    <property type="match status" value="1"/>
</dbReference>
<dbReference type="Gene3D" id="3.30.565.10">
    <property type="entry name" value="Histidine kinase-like ATPase, C-terminal domain"/>
    <property type="match status" value="1"/>
</dbReference>
<dbReference type="GO" id="GO:0000155">
    <property type="term" value="F:phosphorelay sensor kinase activity"/>
    <property type="evidence" value="ECO:0007669"/>
    <property type="project" value="InterPro"/>
</dbReference>
<evidence type="ECO:0000256" key="5">
    <source>
        <dbReference type="ARBA" id="ARBA00022679"/>
    </source>
</evidence>
<dbReference type="EMBL" id="JAAKYA010000036">
    <property type="protein sequence ID" value="NGO38908.1"/>
    <property type="molecule type" value="Genomic_DNA"/>
</dbReference>
<dbReference type="InterPro" id="IPR036890">
    <property type="entry name" value="HATPase_C_sf"/>
</dbReference>
<dbReference type="PANTHER" id="PTHR43711">
    <property type="entry name" value="TWO-COMPONENT HISTIDINE KINASE"/>
    <property type="match status" value="1"/>
</dbReference>
<dbReference type="Gene3D" id="1.10.287.130">
    <property type="match status" value="1"/>
</dbReference>
<dbReference type="FunFam" id="3.30.565.10:FF:000010">
    <property type="entry name" value="Sensor histidine kinase RcsC"/>
    <property type="match status" value="1"/>
</dbReference>
<accession>A0A6M1RFU4</accession>
<proteinExistence type="predicted"/>
<dbReference type="PANTHER" id="PTHR43711:SF26">
    <property type="entry name" value="SENSOR HISTIDINE KINASE RCSC"/>
    <property type="match status" value="1"/>
</dbReference>
<dbReference type="CDD" id="cd16922">
    <property type="entry name" value="HATPase_EvgS-ArcB-TorS-like"/>
    <property type="match status" value="1"/>
</dbReference>
<evidence type="ECO:0000256" key="4">
    <source>
        <dbReference type="ARBA" id="ARBA00022553"/>
    </source>
</evidence>
<dbReference type="GO" id="GO:0005524">
    <property type="term" value="F:ATP binding"/>
    <property type="evidence" value="ECO:0007669"/>
    <property type="project" value="UniProtKB-KW"/>
</dbReference>
<dbReference type="AlphaFoldDB" id="A0A6M1RFU4"/>
<evidence type="ECO:0000256" key="10">
    <source>
        <dbReference type="ARBA" id="ARBA00022989"/>
    </source>
</evidence>
<sequence>MVTLVVTFGWLRREVNLRCRHEDALQKANRSLETALARAREADRLKSAFLAVMSHELRTPLNSILGFTGVLLKELPGPLNEEQRKQLTIVRDNARHLLDLINDVLDLSKIEAGQMKVASAPYSVREVVTRAVEAVRPRVESKGLAMELALHPAVDRAVGDARRVEQILLNFLANAVRFTEQGRIRVWVDLVESARELRFRVEDKGCGIAAENLERIFQPFEQLQTGPGRPHEGTGLGLAICRRLADLLGGRIEVHSQPGQGSVFTLLLPVEPRGDPGASEARSTGPGS</sequence>
<keyword evidence="5" id="KW-0808">Transferase</keyword>
<keyword evidence="12" id="KW-0472">Membrane</keyword>